<dbReference type="Proteomes" id="UP000179807">
    <property type="component" value="Unassembled WGS sequence"/>
</dbReference>
<sequence length="545" mass="63378">MYIRLLTLKKLPSTHFKKIFHKLCGDRLDMTLPYKTLLNDNHHNLEFLLHQNDCSNDNKSTVLWNDLFDSIRDLWDKDDNRSNSEELTRHLETLSDFLIYREKPPNEIIDKLCLSGLLVDIFQSLKSDGYRDIALNIICQIMSHYPDSINVFLQRDLSEAIHRFFCSTSTTPKMKAFAPFYIVKYLQCIAKSENVLTKVDFFSFFFNINATNNNYFMLIFQIIDNIFQQEQEDSIYQDIIYQTEIKIYSILSYLAIHLERTLTENENAKNSQNNANFVNNSRSNSNNLNKIQQIFELYEHAFEINREHAFTKLSKCLLRIWQRTTKLQSFFFSQSIILPLCKVINNQNPESAQLDTLNILSEIYDVFNEFSSSLNGESLAEIADKAYGKMICNNQYEKTTSYAFIVLGKKMLVDNTIPENIDVKMLISLCGILLSGSQYDSKNAAAFLVYVFLEIAGISLFITHDLLSVIEDALDVAMSGSPLIIGHCIKVTELIFSWLDINDKNNEYGSLRELLNNNTYQLKESFGEYSDHLDHIFEKYIKEYF</sequence>
<accession>A0A1J4L2I3</accession>
<proteinExistence type="predicted"/>
<dbReference type="AlphaFoldDB" id="A0A1J4L2I3"/>
<dbReference type="SUPFAM" id="SSF48371">
    <property type="entry name" value="ARM repeat"/>
    <property type="match status" value="1"/>
</dbReference>
<comment type="caution">
    <text evidence="1">The sequence shown here is derived from an EMBL/GenBank/DDBJ whole genome shotgun (WGS) entry which is preliminary data.</text>
</comment>
<organism evidence="1 2">
    <name type="scientific">Tritrichomonas foetus</name>
    <dbReference type="NCBI Taxonomy" id="1144522"/>
    <lineage>
        <taxon>Eukaryota</taxon>
        <taxon>Metamonada</taxon>
        <taxon>Parabasalia</taxon>
        <taxon>Tritrichomonadida</taxon>
        <taxon>Tritrichomonadidae</taxon>
        <taxon>Tritrichomonas</taxon>
    </lineage>
</organism>
<name>A0A1J4L2I3_9EUKA</name>
<dbReference type="RefSeq" id="XP_068370762.1">
    <property type="nucleotide sequence ID" value="XM_068489781.1"/>
</dbReference>
<evidence type="ECO:0000313" key="2">
    <source>
        <dbReference type="Proteomes" id="UP000179807"/>
    </source>
</evidence>
<dbReference type="InterPro" id="IPR016024">
    <property type="entry name" value="ARM-type_fold"/>
</dbReference>
<dbReference type="GeneID" id="94824485"/>
<reference evidence="1" key="1">
    <citation type="submission" date="2016-10" db="EMBL/GenBank/DDBJ databases">
        <authorList>
            <person name="Benchimol M."/>
            <person name="Almeida L.G."/>
            <person name="Vasconcelos A.T."/>
            <person name="Perreira-Neves A."/>
            <person name="Rosa I.A."/>
            <person name="Tasca T."/>
            <person name="Bogo M.R."/>
            <person name="de Souza W."/>
        </authorList>
    </citation>
    <scope>NUCLEOTIDE SEQUENCE [LARGE SCALE GENOMIC DNA]</scope>
    <source>
        <strain evidence="1">K</strain>
    </source>
</reference>
<dbReference type="VEuPathDB" id="TrichDB:TRFO_00894"/>
<dbReference type="EMBL" id="MLAK01000001">
    <property type="protein sequence ID" value="OHT17626.1"/>
    <property type="molecule type" value="Genomic_DNA"/>
</dbReference>
<gene>
    <name evidence="1" type="ORF">TRFO_00894</name>
</gene>
<evidence type="ECO:0000313" key="1">
    <source>
        <dbReference type="EMBL" id="OHT17626.1"/>
    </source>
</evidence>
<protein>
    <submittedName>
        <fullName evidence="1">Uncharacterized protein</fullName>
    </submittedName>
</protein>
<keyword evidence="2" id="KW-1185">Reference proteome</keyword>